<name>A0A699IZQ3_TANCI</name>
<evidence type="ECO:0000313" key="1">
    <source>
        <dbReference type="EMBL" id="GEZ98875.1"/>
    </source>
</evidence>
<feature type="non-terminal residue" evidence="1">
    <location>
        <position position="115"/>
    </location>
</feature>
<dbReference type="AlphaFoldDB" id="A0A699IZQ3"/>
<comment type="caution">
    <text evidence="1">The sequence shown here is derived from an EMBL/GenBank/DDBJ whole genome shotgun (WGS) entry which is preliminary data.</text>
</comment>
<accession>A0A699IZQ3</accession>
<proteinExistence type="predicted"/>
<gene>
    <name evidence="1" type="ORF">Tci_570848</name>
</gene>
<protein>
    <submittedName>
        <fullName evidence="1">F-box domain, cyclin-like protein</fullName>
    </submittedName>
</protein>
<sequence length="115" mass="13577">MNVGRLFLAKIELYPRRYQKRKDTWFRNLNEMLRCLKAKMVVIETNLGKNIIIPKQLRQNLMPPLDKTDEVSVEITSRTRDTIDLVDLADSMLWISPRLKYLTVLLQGLFLSRLT</sequence>
<dbReference type="EMBL" id="BKCJ010352059">
    <property type="protein sequence ID" value="GEZ98875.1"/>
    <property type="molecule type" value="Genomic_DNA"/>
</dbReference>
<organism evidence="1">
    <name type="scientific">Tanacetum cinerariifolium</name>
    <name type="common">Dalmatian daisy</name>
    <name type="synonym">Chrysanthemum cinerariifolium</name>
    <dbReference type="NCBI Taxonomy" id="118510"/>
    <lineage>
        <taxon>Eukaryota</taxon>
        <taxon>Viridiplantae</taxon>
        <taxon>Streptophyta</taxon>
        <taxon>Embryophyta</taxon>
        <taxon>Tracheophyta</taxon>
        <taxon>Spermatophyta</taxon>
        <taxon>Magnoliopsida</taxon>
        <taxon>eudicotyledons</taxon>
        <taxon>Gunneridae</taxon>
        <taxon>Pentapetalae</taxon>
        <taxon>asterids</taxon>
        <taxon>campanulids</taxon>
        <taxon>Asterales</taxon>
        <taxon>Asteraceae</taxon>
        <taxon>Asteroideae</taxon>
        <taxon>Anthemideae</taxon>
        <taxon>Anthemidinae</taxon>
        <taxon>Tanacetum</taxon>
    </lineage>
</organism>
<reference evidence="1" key="1">
    <citation type="journal article" date="2019" name="Sci. Rep.">
        <title>Draft genome of Tanacetum cinerariifolium, the natural source of mosquito coil.</title>
        <authorList>
            <person name="Yamashiro T."/>
            <person name="Shiraishi A."/>
            <person name="Satake H."/>
            <person name="Nakayama K."/>
        </authorList>
    </citation>
    <scope>NUCLEOTIDE SEQUENCE</scope>
</reference>